<protein>
    <submittedName>
        <fullName evidence="2">Uncharacterized protein</fullName>
    </submittedName>
</protein>
<feature type="coiled-coil region" evidence="1">
    <location>
        <begin position="33"/>
        <end position="67"/>
    </location>
</feature>
<evidence type="ECO:0000313" key="3">
    <source>
        <dbReference type="Proteomes" id="UP000601041"/>
    </source>
</evidence>
<evidence type="ECO:0000313" key="2">
    <source>
        <dbReference type="EMBL" id="CAD7055302.1"/>
    </source>
</evidence>
<sequence>MNEGLLPSDKMIACRRTFQTIVRPGEAPSAAAIQMLLMEFNTAVALAEDLEEEHRLLQSQIENLKVFTGGRRLSPVSIPGSNVTVLMSRPTPPDGGTA</sequence>
<keyword evidence="1" id="KW-0175">Coiled coil</keyword>
<dbReference type="Proteomes" id="UP000601041">
    <property type="component" value="Unassembled WGS sequence"/>
</dbReference>
<reference evidence="2 3" key="1">
    <citation type="submission" date="2020-11" db="EMBL/GenBank/DDBJ databases">
        <authorList>
            <person name="Lassalle F."/>
        </authorList>
    </citation>
    <scope>NUCLEOTIDE SEQUENCE [LARGE SCALE GENOMIC DNA]</scope>
    <source>
        <strain evidence="2 3">AB21</strain>
    </source>
</reference>
<comment type="caution">
    <text evidence="2">The sequence shown here is derived from an EMBL/GenBank/DDBJ whole genome shotgun (WGS) entry which is preliminary data.</text>
</comment>
<accession>A0ABM8PYU3</accession>
<organism evidence="2 3">
    <name type="scientific">Pseudorhizobium halotolerans</name>
    <dbReference type="NCBI Taxonomy" id="1233081"/>
    <lineage>
        <taxon>Bacteria</taxon>
        <taxon>Pseudomonadati</taxon>
        <taxon>Pseudomonadota</taxon>
        <taxon>Alphaproteobacteria</taxon>
        <taxon>Hyphomicrobiales</taxon>
        <taxon>Rhizobiaceae</taxon>
        <taxon>Rhizobium/Agrobacterium group</taxon>
        <taxon>Pseudorhizobium</taxon>
    </lineage>
</organism>
<name>A0ABM8PYU3_9HYPH</name>
<evidence type="ECO:0000256" key="1">
    <source>
        <dbReference type="SAM" id="Coils"/>
    </source>
</evidence>
<dbReference type="RefSeq" id="WP_142589840.1">
    <property type="nucleotide sequence ID" value="NZ_CABFWE030000016.1"/>
</dbReference>
<dbReference type="EMBL" id="CABFWE030000016">
    <property type="protein sequence ID" value="CAD7055302.1"/>
    <property type="molecule type" value="Genomic_DNA"/>
</dbReference>
<proteinExistence type="predicted"/>
<gene>
    <name evidence="2" type="ORF">RHAB21_00692</name>
</gene>
<keyword evidence="3" id="KW-1185">Reference proteome</keyword>